<keyword evidence="6 12" id="KW-0547">Nucleotide-binding</keyword>
<keyword evidence="18" id="KW-1185">Reference proteome</keyword>
<dbReference type="AlphaFoldDB" id="A0A2K1IBD2"/>
<dbReference type="RefSeq" id="XP_024366887.1">
    <property type="nucleotide sequence ID" value="XM_024511119.2"/>
</dbReference>
<dbReference type="SMART" id="SM00220">
    <property type="entry name" value="S_TKc"/>
    <property type="match status" value="1"/>
</dbReference>
<proteinExistence type="predicted"/>
<reference evidence="17" key="3">
    <citation type="submission" date="2020-12" db="UniProtKB">
        <authorList>
            <consortium name="EnsemblPlants"/>
        </authorList>
    </citation>
    <scope>IDENTIFICATION</scope>
</reference>
<evidence type="ECO:0000313" key="16">
    <source>
        <dbReference type="EMBL" id="PNR26578.1"/>
    </source>
</evidence>
<dbReference type="InterPro" id="IPR011009">
    <property type="entry name" value="Kinase-like_dom_sf"/>
</dbReference>
<dbReference type="EnsemblPlants" id="Pp3c26_860V3.1">
    <property type="protein sequence ID" value="Pp3c26_860V3.1"/>
    <property type="gene ID" value="Pp3c26_860"/>
</dbReference>
<dbReference type="PROSITE" id="PS00108">
    <property type="entry name" value="PROTEIN_KINASE_ST"/>
    <property type="match status" value="1"/>
</dbReference>
<dbReference type="Gramene" id="Pp3c26_860V3.3">
    <property type="protein sequence ID" value="Pp3c26_860V3.3"/>
    <property type="gene ID" value="Pp3c26_860"/>
</dbReference>
<dbReference type="GeneID" id="112278077"/>
<keyword evidence="9 14" id="KW-1133">Transmembrane helix</keyword>
<reference evidence="16 18" key="2">
    <citation type="journal article" date="2018" name="Plant J.">
        <title>The Physcomitrella patens chromosome-scale assembly reveals moss genome structure and evolution.</title>
        <authorList>
            <person name="Lang D."/>
            <person name="Ullrich K.K."/>
            <person name="Murat F."/>
            <person name="Fuchs J."/>
            <person name="Jenkins J."/>
            <person name="Haas F.B."/>
            <person name="Piednoel M."/>
            <person name="Gundlach H."/>
            <person name="Van Bel M."/>
            <person name="Meyberg R."/>
            <person name="Vives C."/>
            <person name="Morata J."/>
            <person name="Symeonidi A."/>
            <person name="Hiss M."/>
            <person name="Muchero W."/>
            <person name="Kamisugi Y."/>
            <person name="Saleh O."/>
            <person name="Blanc G."/>
            <person name="Decker E.L."/>
            <person name="van Gessel N."/>
            <person name="Grimwood J."/>
            <person name="Hayes R.D."/>
            <person name="Graham S.W."/>
            <person name="Gunter L.E."/>
            <person name="McDaniel S.F."/>
            <person name="Hoernstein S.N.W."/>
            <person name="Larsson A."/>
            <person name="Li F.W."/>
            <person name="Perroud P.F."/>
            <person name="Phillips J."/>
            <person name="Ranjan P."/>
            <person name="Rokshar D.S."/>
            <person name="Rothfels C.J."/>
            <person name="Schneider L."/>
            <person name="Shu S."/>
            <person name="Stevenson D.W."/>
            <person name="Thummler F."/>
            <person name="Tillich M."/>
            <person name="Villarreal Aguilar J.C."/>
            <person name="Widiez T."/>
            <person name="Wong G.K."/>
            <person name="Wymore A."/>
            <person name="Zhang Y."/>
            <person name="Zimmer A.D."/>
            <person name="Quatrano R.S."/>
            <person name="Mayer K.F.X."/>
            <person name="Goodstein D."/>
            <person name="Casacuberta J.M."/>
            <person name="Vandepoele K."/>
            <person name="Reski R."/>
            <person name="Cuming A.C."/>
            <person name="Tuskan G.A."/>
            <person name="Maumus F."/>
            <person name="Salse J."/>
            <person name="Schmutz J."/>
            <person name="Rensing S.A."/>
        </authorList>
    </citation>
    <scope>NUCLEOTIDE SEQUENCE [LARGE SCALE GENOMIC DNA]</scope>
    <source>
        <strain evidence="17 18">cv. Gransden 2004</strain>
    </source>
</reference>
<dbReference type="EMBL" id="ABEU02000026">
    <property type="protein sequence ID" value="PNR26578.1"/>
    <property type="molecule type" value="Genomic_DNA"/>
</dbReference>
<accession>A0A2K1IBD2</accession>
<dbReference type="STRING" id="3218.A0A2K1IBD2"/>
<dbReference type="SUPFAM" id="SSF52058">
    <property type="entry name" value="L domain-like"/>
    <property type="match status" value="1"/>
</dbReference>
<evidence type="ECO:0000256" key="12">
    <source>
        <dbReference type="PROSITE-ProRule" id="PRU10141"/>
    </source>
</evidence>
<evidence type="ECO:0000256" key="1">
    <source>
        <dbReference type="ARBA" id="ARBA00004479"/>
    </source>
</evidence>
<evidence type="ECO:0000259" key="15">
    <source>
        <dbReference type="PROSITE" id="PS50011"/>
    </source>
</evidence>
<dbReference type="GO" id="GO:0016020">
    <property type="term" value="C:membrane"/>
    <property type="evidence" value="ECO:0007669"/>
    <property type="project" value="UniProtKB-SubCell"/>
</dbReference>
<evidence type="ECO:0000313" key="18">
    <source>
        <dbReference type="Proteomes" id="UP000006727"/>
    </source>
</evidence>
<keyword evidence="4 14" id="KW-0812">Transmembrane</keyword>
<evidence type="ECO:0000256" key="10">
    <source>
        <dbReference type="ARBA" id="ARBA00023136"/>
    </source>
</evidence>
<dbReference type="GO" id="GO:0005524">
    <property type="term" value="F:ATP binding"/>
    <property type="evidence" value="ECO:0007669"/>
    <property type="project" value="UniProtKB-UniRule"/>
</dbReference>
<dbReference type="Gramene" id="Pp3c26_860V3.1">
    <property type="protein sequence ID" value="Pp3c26_860V3.1"/>
    <property type="gene ID" value="Pp3c26_860"/>
</dbReference>
<feature type="binding site" evidence="12">
    <location>
        <position position="500"/>
    </location>
    <ligand>
        <name>ATP</name>
        <dbReference type="ChEBI" id="CHEBI:30616"/>
    </ligand>
</feature>
<organism evidence="16">
    <name type="scientific">Physcomitrium patens</name>
    <name type="common">Spreading-leaved earth moss</name>
    <name type="synonym">Physcomitrella patens</name>
    <dbReference type="NCBI Taxonomy" id="3218"/>
    <lineage>
        <taxon>Eukaryota</taxon>
        <taxon>Viridiplantae</taxon>
        <taxon>Streptophyta</taxon>
        <taxon>Embryophyta</taxon>
        <taxon>Bryophyta</taxon>
        <taxon>Bryophytina</taxon>
        <taxon>Bryopsida</taxon>
        <taxon>Funariidae</taxon>
        <taxon>Funariales</taxon>
        <taxon>Funariaceae</taxon>
        <taxon>Physcomitrium</taxon>
    </lineage>
</organism>
<dbReference type="PROSITE" id="PS00107">
    <property type="entry name" value="PROTEIN_KINASE_ATP"/>
    <property type="match status" value="1"/>
</dbReference>
<evidence type="ECO:0000256" key="3">
    <source>
        <dbReference type="ARBA" id="ARBA00022679"/>
    </source>
</evidence>
<keyword evidence="7" id="KW-0418">Kinase</keyword>
<keyword evidence="3" id="KW-0808">Transferase</keyword>
<dbReference type="Gene3D" id="3.80.10.10">
    <property type="entry name" value="Ribonuclease Inhibitor"/>
    <property type="match status" value="3"/>
</dbReference>
<dbReference type="PANTHER" id="PTHR48006">
    <property type="entry name" value="LEUCINE-RICH REPEAT-CONTAINING PROTEIN DDB_G0281931-RELATED"/>
    <property type="match status" value="1"/>
</dbReference>
<evidence type="ECO:0000256" key="11">
    <source>
        <dbReference type="ARBA" id="ARBA00023180"/>
    </source>
</evidence>
<keyword evidence="10 14" id="KW-0472">Membrane</keyword>
<keyword evidence="8 12" id="KW-0067">ATP-binding</keyword>
<dbReference type="Gene3D" id="1.10.510.10">
    <property type="entry name" value="Transferase(Phosphotransferase) domain 1"/>
    <property type="match status" value="1"/>
</dbReference>
<dbReference type="FunFam" id="3.30.200.20:FF:000415">
    <property type="entry name" value="receptor-like serine/threonine-protein kinase NCRK"/>
    <property type="match status" value="1"/>
</dbReference>
<feature type="region of interest" description="Disordered" evidence="13">
    <location>
        <begin position="782"/>
        <end position="806"/>
    </location>
</feature>
<dbReference type="InterPro" id="IPR008271">
    <property type="entry name" value="Ser/Thr_kinase_AS"/>
</dbReference>
<evidence type="ECO:0000256" key="14">
    <source>
        <dbReference type="SAM" id="Phobius"/>
    </source>
</evidence>
<name>A0A2K1IBD2_PHYPA</name>
<dbReference type="GO" id="GO:0045088">
    <property type="term" value="P:regulation of innate immune response"/>
    <property type="evidence" value="ECO:0000318"/>
    <property type="project" value="GO_Central"/>
</dbReference>
<dbReference type="InterPro" id="IPR017441">
    <property type="entry name" value="Protein_kinase_ATP_BS"/>
</dbReference>
<keyword evidence="2" id="KW-0723">Serine/threonine-protein kinase</keyword>
<evidence type="ECO:0000256" key="4">
    <source>
        <dbReference type="ARBA" id="ARBA00022692"/>
    </source>
</evidence>
<dbReference type="EnsemblPlants" id="Pp3c26_860V3.3">
    <property type="protein sequence ID" value="Pp3c26_860V3.3"/>
    <property type="gene ID" value="Pp3c26_860"/>
</dbReference>
<protein>
    <recommendedName>
        <fullName evidence="15">Protein kinase domain-containing protein</fullName>
    </recommendedName>
</protein>
<evidence type="ECO:0000256" key="8">
    <source>
        <dbReference type="ARBA" id="ARBA00022840"/>
    </source>
</evidence>
<gene>
    <name evidence="17" type="primary">LOC112278077</name>
    <name evidence="16" type="ORF">PHYPA_030059</name>
</gene>
<evidence type="ECO:0000256" key="9">
    <source>
        <dbReference type="ARBA" id="ARBA00022989"/>
    </source>
</evidence>
<comment type="subcellular location">
    <subcellularLocation>
        <location evidence="1">Membrane</location>
        <topology evidence="1">Single-pass type I membrane protein</topology>
    </subcellularLocation>
</comment>
<dbReference type="InterPro" id="IPR051824">
    <property type="entry name" value="LRR_Rcpt-Like_S/T_Kinase"/>
</dbReference>
<evidence type="ECO:0000313" key="17">
    <source>
        <dbReference type="EnsemblPlants" id="Pp3c26_860V3.1"/>
    </source>
</evidence>
<sequence length="818" mass="91568">MGLKLGVGKYSLVHQSCFVAALIVLLGTLPTSNGLNTIVTFFPQQLDALKDLLRAWNQTPNLETNLAGWYINSKFPCLLERHRKWRGVQCIDYIDCYSLNSSHRECFSIILGVTLQSASIVGSIPPTIGNISTLYRLELTGNPDLTGPLPGTLNQTSLAILDVHDNALEGEFPDFGVEWDRLMTLDLSGNKFYGSFPFHRIRQMVYLQILRLGRNRFEGPVPERAFENMTELFELDLSSNKFHGTLPNLTMIHSLRTVNLSRSGCTGSFLISSYFNRTEDNSLLVLDISHNPLTLDQKFWSSYELGSLQELYLDNIRTDPTLNISRLYDLGLLMSKNSTAKSSMLTVLSLMNNSISNVVYDAKSIVDIATVIRLQGNPFCKCPHSDDGRKMFCAQTCFNSVPMQESNRKITIIAVVVSVTSSLILMISLAILFHRHKKLKQYQVLVQQKFEEFEVKPTIFTHSQLRTATRDFHPDLKLGEGAFGRVYKGILPNGNVMAVKLLFPQKTSKGLDEFLNEVVLLTGMKHRNLVNLKGCCIREQQRSLVYEYVDNYDVDQVLLGGANKADLSWPVRWKIVLGVARGLHYLHALAHPRIIHRDIKASNILLTKNYDTKIADFGLALLFPDEQSCIVTKHVAGTKGYLAPEYASCGRLSDKVDVYSFGVLCLEIVSGRRNIDDSYPPGEMYLSKWVWDLRRQGKLVDSVDRTMSLRDEEKVEVLRVINIGLLCIQNEAEERPGMERVVAMLQGESEAEVVALKPGNEGNLLESTRLFAGCSSDLGTVKEEGESSFMGSSSGGGSRFEKENSTDAVLELSEIRVG</sequence>
<dbReference type="Proteomes" id="UP000006727">
    <property type="component" value="Chromosome 26"/>
</dbReference>
<evidence type="ECO:0000256" key="6">
    <source>
        <dbReference type="ARBA" id="ARBA00022741"/>
    </source>
</evidence>
<evidence type="ECO:0000256" key="2">
    <source>
        <dbReference type="ARBA" id="ARBA00022527"/>
    </source>
</evidence>
<dbReference type="SUPFAM" id="SSF56112">
    <property type="entry name" value="Protein kinase-like (PK-like)"/>
    <property type="match status" value="1"/>
</dbReference>
<dbReference type="Pfam" id="PF07714">
    <property type="entry name" value="PK_Tyr_Ser-Thr"/>
    <property type="match status" value="1"/>
</dbReference>
<feature type="domain" description="Protein kinase" evidence="15">
    <location>
        <begin position="472"/>
        <end position="754"/>
    </location>
</feature>
<dbReference type="GO" id="GO:0004672">
    <property type="term" value="F:protein kinase activity"/>
    <property type="evidence" value="ECO:0000318"/>
    <property type="project" value="GO_Central"/>
</dbReference>
<feature type="transmembrane region" description="Helical" evidence="14">
    <location>
        <begin position="410"/>
        <end position="433"/>
    </location>
</feature>
<reference evidence="16 18" key="1">
    <citation type="journal article" date="2008" name="Science">
        <title>The Physcomitrella genome reveals evolutionary insights into the conquest of land by plants.</title>
        <authorList>
            <person name="Rensing S."/>
            <person name="Lang D."/>
            <person name="Zimmer A."/>
            <person name="Terry A."/>
            <person name="Salamov A."/>
            <person name="Shapiro H."/>
            <person name="Nishiyama T."/>
            <person name="Perroud P.-F."/>
            <person name="Lindquist E."/>
            <person name="Kamisugi Y."/>
            <person name="Tanahashi T."/>
            <person name="Sakakibara K."/>
            <person name="Fujita T."/>
            <person name="Oishi K."/>
            <person name="Shin-I T."/>
            <person name="Kuroki Y."/>
            <person name="Toyoda A."/>
            <person name="Suzuki Y."/>
            <person name="Hashimoto A."/>
            <person name="Yamaguchi K."/>
            <person name="Sugano A."/>
            <person name="Kohara Y."/>
            <person name="Fujiyama A."/>
            <person name="Anterola A."/>
            <person name="Aoki S."/>
            <person name="Ashton N."/>
            <person name="Barbazuk W.B."/>
            <person name="Barker E."/>
            <person name="Bennetzen J."/>
            <person name="Bezanilla M."/>
            <person name="Blankenship R."/>
            <person name="Cho S.H."/>
            <person name="Dutcher S."/>
            <person name="Estelle M."/>
            <person name="Fawcett J.A."/>
            <person name="Gundlach H."/>
            <person name="Hanada K."/>
            <person name="Heyl A."/>
            <person name="Hicks K.A."/>
            <person name="Hugh J."/>
            <person name="Lohr M."/>
            <person name="Mayer K."/>
            <person name="Melkozernov A."/>
            <person name="Murata T."/>
            <person name="Nelson D."/>
            <person name="Pils B."/>
            <person name="Prigge M."/>
            <person name="Reiss B."/>
            <person name="Renner T."/>
            <person name="Rombauts S."/>
            <person name="Rushton P."/>
            <person name="Sanderfoot A."/>
            <person name="Schween G."/>
            <person name="Shiu S.-H."/>
            <person name="Stueber K."/>
            <person name="Theodoulou F.L."/>
            <person name="Tu H."/>
            <person name="Van de Peer Y."/>
            <person name="Verrier P.J."/>
            <person name="Waters E."/>
            <person name="Wood A."/>
            <person name="Yang L."/>
            <person name="Cove D."/>
            <person name="Cuming A."/>
            <person name="Hasebe M."/>
            <person name="Lucas S."/>
            <person name="Mishler D.B."/>
            <person name="Reski R."/>
            <person name="Grigoriev I."/>
            <person name="Quatrano R.S."/>
            <person name="Boore J.L."/>
        </authorList>
    </citation>
    <scope>NUCLEOTIDE SEQUENCE [LARGE SCALE GENOMIC DNA]</scope>
    <source>
        <strain evidence="17 18">cv. Gransden 2004</strain>
    </source>
</reference>
<keyword evidence="5" id="KW-0732">Signal</keyword>
<dbReference type="PROSITE" id="PS50011">
    <property type="entry name" value="PROTEIN_KINASE_DOM"/>
    <property type="match status" value="1"/>
</dbReference>
<keyword evidence="11" id="KW-0325">Glycoprotein</keyword>
<evidence type="ECO:0000256" key="7">
    <source>
        <dbReference type="ARBA" id="ARBA00022777"/>
    </source>
</evidence>
<evidence type="ECO:0000256" key="13">
    <source>
        <dbReference type="SAM" id="MobiDB-lite"/>
    </source>
</evidence>
<dbReference type="InterPro" id="IPR001245">
    <property type="entry name" value="Ser-Thr/Tyr_kinase_cat_dom"/>
</dbReference>
<dbReference type="Gene3D" id="3.30.200.20">
    <property type="entry name" value="Phosphorylase Kinase, domain 1"/>
    <property type="match status" value="1"/>
</dbReference>
<dbReference type="PANTHER" id="PTHR48006:SF34">
    <property type="entry name" value="OS08G0203700 PROTEIN"/>
    <property type="match status" value="1"/>
</dbReference>
<dbReference type="FunFam" id="1.10.510.10:FF:000590">
    <property type="entry name" value="PR5-like receptor kinase"/>
    <property type="match status" value="1"/>
</dbReference>
<evidence type="ECO:0000256" key="5">
    <source>
        <dbReference type="ARBA" id="ARBA00022729"/>
    </source>
</evidence>
<dbReference type="GO" id="GO:0004674">
    <property type="term" value="F:protein serine/threonine kinase activity"/>
    <property type="evidence" value="ECO:0007669"/>
    <property type="project" value="UniProtKB-KW"/>
</dbReference>
<dbReference type="OrthoDB" id="8891264at2759"/>
<dbReference type="InterPro" id="IPR000719">
    <property type="entry name" value="Prot_kinase_dom"/>
</dbReference>
<dbReference type="InterPro" id="IPR032675">
    <property type="entry name" value="LRR_dom_sf"/>
</dbReference>